<dbReference type="OrthoDB" id="9789742at2"/>
<dbReference type="Proteomes" id="UP000036520">
    <property type="component" value="Chromosome"/>
</dbReference>
<dbReference type="InterPro" id="IPR050738">
    <property type="entry name" value="Sulfatase"/>
</dbReference>
<dbReference type="Gene3D" id="3.40.720.10">
    <property type="entry name" value="Alkaline Phosphatase, subunit A"/>
    <property type="match status" value="1"/>
</dbReference>
<dbReference type="STRING" id="320787.CA2015_0794"/>
<keyword evidence="8" id="KW-1185">Reference proteome</keyword>
<dbReference type="InterPro" id="IPR017850">
    <property type="entry name" value="Alkaline_phosphatase_core_sf"/>
</dbReference>
<evidence type="ECO:0000256" key="4">
    <source>
        <dbReference type="ARBA" id="ARBA00022837"/>
    </source>
</evidence>
<feature type="chain" id="PRO_5005207947" evidence="5">
    <location>
        <begin position="25"/>
        <end position="502"/>
    </location>
</feature>
<dbReference type="PANTHER" id="PTHR42693:SF53">
    <property type="entry name" value="ENDO-4-O-SULFATASE"/>
    <property type="match status" value="1"/>
</dbReference>
<feature type="signal peptide" evidence="5">
    <location>
        <begin position="1"/>
        <end position="24"/>
    </location>
</feature>
<keyword evidence="2" id="KW-0479">Metal-binding</keyword>
<keyword evidence="5" id="KW-0732">Signal</keyword>
<evidence type="ECO:0000256" key="2">
    <source>
        <dbReference type="ARBA" id="ARBA00022723"/>
    </source>
</evidence>
<dbReference type="GO" id="GO:0046872">
    <property type="term" value="F:metal ion binding"/>
    <property type="evidence" value="ECO:0007669"/>
    <property type="project" value="UniProtKB-KW"/>
</dbReference>
<evidence type="ECO:0000256" key="1">
    <source>
        <dbReference type="ARBA" id="ARBA00008779"/>
    </source>
</evidence>
<evidence type="ECO:0000256" key="5">
    <source>
        <dbReference type="SAM" id="SignalP"/>
    </source>
</evidence>
<evidence type="ECO:0000256" key="3">
    <source>
        <dbReference type="ARBA" id="ARBA00022801"/>
    </source>
</evidence>
<sequence>MTVNKIKAILGAICLLLSTSITYAFQEAIERPNILFILTDDQAPWAFASSGDPNAYTPNLDKLAAKGVSFRNAFTTTPVCSPSRTSIMTGRYASEYNILDFIVSPNHSKLTFDPNVNAGLDPKSITFAEMLQKNGYHTGLVGKWHLGDWSTEDGKQYHPKNHGFDYFSGLLGGGTSPENPELEIDGEVKIVKGLTTDILANEAISFIKSTGNSPFLLCFNTRAPHSQWLPVADEDWAPFQNMDPILPNPGYPDLNIAKAKRKMREYLASTAGMDRNVGRVLAALEEKGLMDNTIVVFMSDHGYNMGHNGIEHKGNGKWITKNIPAATSNINTGYRPNLFDNSIKIPAIVYWKGVTQAGRKIDQTISVLDIYPTLLEMAGVGLPSETEHKLRGRSLVPLIKGEEVADWDNDFYSEYSMVNYATSFLRSYRTPEWKLVRDFMDPKRDELYHIALDPEENINLINDSSEEVRQVIEVLHQKILTKMKEINDPLLSEIEVDKAYFR</sequence>
<keyword evidence="3" id="KW-0378">Hydrolase</keyword>
<evidence type="ECO:0000313" key="7">
    <source>
        <dbReference type="EMBL" id="AKP50253.1"/>
    </source>
</evidence>
<dbReference type="KEGG" id="camu:CA2015_0794"/>
<keyword evidence="4" id="KW-0106">Calcium</keyword>
<dbReference type="AlphaFoldDB" id="A0A0H4PBR7"/>
<feature type="domain" description="Sulfatase N-terminal" evidence="6">
    <location>
        <begin position="32"/>
        <end position="380"/>
    </location>
</feature>
<dbReference type="EMBL" id="CP012040">
    <property type="protein sequence ID" value="AKP50253.1"/>
    <property type="molecule type" value="Genomic_DNA"/>
</dbReference>
<comment type="similarity">
    <text evidence="1">Belongs to the sulfatase family.</text>
</comment>
<name>A0A0H4PBR7_9BACT</name>
<dbReference type="PROSITE" id="PS00149">
    <property type="entry name" value="SULFATASE_2"/>
    <property type="match status" value="1"/>
</dbReference>
<dbReference type="PROSITE" id="PS00523">
    <property type="entry name" value="SULFATASE_1"/>
    <property type="match status" value="1"/>
</dbReference>
<organism evidence="7 8">
    <name type="scientific">Cyclobacterium amurskyense</name>
    <dbReference type="NCBI Taxonomy" id="320787"/>
    <lineage>
        <taxon>Bacteria</taxon>
        <taxon>Pseudomonadati</taxon>
        <taxon>Bacteroidota</taxon>
        <taxon>Cytophagia</taxon>
        <taxon>Cytophagales</taxon>
        <taxon>Cyclobacteriaceae</taxon>
        <taxon>Cyclobacterium</taxon>
    </lineage>
</organism>
<dbReference type="CDD" id="cd16149">
    <property type="entry name" value="sulfatase_like"/>
    <property type="match status" value="1"/>
</dbReference>
<dbReference type="InterPro" id="IPR000917">
    <property type="entry name" value="Sulfatase_N"/>
</dbReference>
<dbReference type="Pfam" id="PF00884">
    <property type="entry name" value="Sulfatase"/>
    <property type="match status" value="1"/>
</dbReference>
<proteinExistence type="inferred from homology"/>
<gene>
    <name evidence="7" type="ORF">CA2015_0794</name>
</gene>
<dbReference type="PANTHER" id="PTHR42693">
    <property type="entry name" value="ARYLSULFATASE FAMILY MEMBER"/>
    <property type="match status" value="1"/>
</dbReference>
<reference evidence="7 8" key="1">
    <citation type="submission" date="2015-07" db="EMBL/GenBank/DDBJ databases">
        <authorList>
            <person name="Kim K.M."/>
        </authorList>
    </citation>
    <scope>NUCLEOTIDE SEQUENCE [LARGE SCALE GENOMIC DNA]</scope>
    <source>
        <strain evidence="7 8">KCTC 12363</strain>
    </source>
</reference>
<evidence type="ECO:0000313" key="8">
    <source>
        <dbReference type="Proteomes" id="UP000036520"/>
    </source>
</evidence>
<dbReference type="GO" id="GO:0004065">
    <property type="term" value="F:arylsulfatase activity"/>
    <property type="evidence" value="ECO:0007669"/>
    <property type="project" value="TreeGrafter"/>
</dbReference>
<dbReference type="RefSeq" id="WP_048640713.1">
    <property type="nucleotide sequence ID" value="NZ_CP012040.1"/>
</dbReference>
<protein>
    <submittedName>
        <fullName evidence="7">Arylsulfatase</fullName>
    </submittedName>
</protein>
<evidence type="ECO:0000259" key="6">
    <source>
        <dbReference type="Pfam" id="PF00884"/>
    </source>
</evidence>
<dbReference type="Gene3D" id="3.30.1120.10">
    <property type="match status" value="1"/>
</dbReference>
<dbReference type="PATRIC" id="fig|320787.5.peg.890"/>
<accession>A0A0H4PBR7</accession>
<dbReference type="InterPro" id="IPR024607">
    <property type="entry name" value="Sulfatase_CS"/>
</dbReference>
<dbReference type="SUPFAM" id="SSF53649">
    <property type="entry name" value="Alkaline phosphatase-like"/>
    <property type="match status" value="1"/>
</dbReference>